<evidence type="ECO:0000313" key="2">
    <source>
        <dbReference type="EMBL" id="AHZ70826.1"/>
    </source>
</evidence>
<dbReference type="KEGG" id="pman:OU5_3747"/>
<feature type="region of interest" description="Disordered" evidence="1">
    <location>
        <begin position="1"/>
        <end position="35"/>
    </location>
</feature>
<name>A0A024EE04_9PSED</name>
<protein>
    <submittedName>
        <fullName evidence="2">N-acetylglutamate synthase</fullName>
    </submittedName>
</protein>
<feature type="compositionally biased region" description="Basic and acidic residues" evidence="1">
    <location>
        <begin position="23"/>
        <end position="35"/>
    </location>
</feature>
<organism evidence="2 3">
    <name type="scientific">Pseudomonas mandelii JR-1</name>
    <dbReference type="NCBI Taxonomy" id="1147786"/>
    <lineage>
        <taxon>Bacteria</taxon>
        <taxon>Pseudomonadati</taxon>
        <taxon>Pseudomonadota</taxon>
        <taxon>Gammaproteobacteria</taxon>
        <taxon>Pseudomonadales</taxon>
        <taxon>Pseudomonadaceae</taxon>
        <taxon>Pseudomonas</taxon>
    </lineage>
</organism>
<accession>A0A024EE04</accession>
<dbReference type="EMBL" id="CP005960">
    <property type="protein sequence ID" value="AHZ70826.1"/>
    <property type="molecule type" value="Genomic_DNA"/>
</dbReference>
<evidence type="ECO:0000313" key="3">
    <source>
        <dbReference type="Proteomes" id="UP000026913"/>
    </source>
</evidence>
<feature type="region of interest" description="Disordered" evidence="1">
    <location>
        <begin position="68"/>
        <end position="91"/>
    </location>
</feature>
<reference evidence="2 3" key="1">
    <citation type="journal article" date="2012" name="J. Bacteriol.">
        <title>Genome sequence of cold-adapted Pseudomonas mandelii strain JR-1.</title>
        <authorList>
            <person name="Jang S.H."/>
            <person name="Kim J."/>
            <person name="Kim J."/>
            <person name="Hong S."/>
            <person name="Lee C."/>
        </authorList>
    </citation>
    <scope>NUCLEOTIDE SEQUENCE [LARGE SCALE GENOMIC DNA]</scope>
    <source>
        <strain evidence="2 3">JR-1</strain>
    </source>
</reference>
<proteinExistence type="predicted"/>
<dbReference type="AlphaFoldDB" id="A0A024EE04"/>
<sequence length="101" mass="11376">MTKPINVFGHEPGPVINSSQKMGETENAQRADGYRRNRLGDTRALLMNTGWDTGNLHLWEPACWRCRRRGSSGEPRHRSSPASRLLQVQPPDIGVWAGVRQ</sequence>
<dbReference type="HOGENOM" id="CLU_2289176_0_0_6"/>
<dbReference type="Proteomes" id="UP000026913">
    <property type="component" value="Chromosome"/>
</dbReference>
<gene>
    <name evidence="2" type="primary">argA</name>
    <name evidence="2" type="ORF">OU5_3747</name>
</gene>
<evidence type="ECO:0000256" key="1">
    <source>
        <dbReference type="SAM" id="MobiDB-lite"/>
    </source>
</evidence>